<protein>
    <submittedName>
        <fullName evidence="10">Probable WRKY transcription factor 61 isoform X1</fullName>
    </submittedName>
</protein>
<dbReference type="GO" id="GO:0043565">
    <property type="term" value="F:sequence-specific DNA binding"/>
    <property type="evidence" value="ECO:0007669"/>
    <property type="project" value="InterPro"/>
</dbReference>
<feature type="compositionally biased region" description="Basic and acidic residues" evidence="6">
    <location>
        <begin position="68"/>
        <end position="80"/>
    </location>
</feature>
<dbReference type="InterPro" id="IPR036576">
    <property type="entry name" value="WRKY_dom_sf"/>
</dbReference>
<dbReference type="EnsemblPlants" id="MELO3C017157.2.1">
    <property type="protein sequence ID" value="MELO3C017157.2.1"/>
    <property type="gene ID" value="MELO3C017157.2"/>
</dbReference>
<evidence type="ECO:0000313" key="8">
    <source>
        <dbReference type="EnsemblPlants" id="MELO3C017157.2.1"/>
    </source>
</evidence>
<sequence>MEAQQALATIDDDRVQSTGEGNDEASPNSKQRIHLKVVTSMGDLEKPFMETLSVPSASNSTWKEEDDEQHHQHHEERMKRTKVEMREVKEENERLKKYLDEIMKDYETLKRKFHEIKYNHDHDQIREDHQGKRSTQTSGSTINNINNNDDDDHHHQVEAEVDDMVSLTLGSSRFSTHHQNKNTSSSSSSFSLTNKILDLKQDYVIQTPSIIDHNIHSPTHSEPKDQEEAGQTTWPPSKMSKPGGLPSPAIGEDEVSPQNPPKKARVCVRARCDTPTMNDGCQWRKYGQKIAKGNPCPRAYYRCTGAPTCPVRKQVQRSVDDISILITTYEGTHNHPLPVSAMAMASTTSAAASMLLSGPSSSSSTSSQPGLNHSCTAAATAVNLHGMNMYLSNNTSSKQFYLPNSSMLSSSLNHPTITLDLTSNPPSTSSSSPFHKIPLVNNNNNYNNYPPKYPFTNLDFASSQPNFMSWNNNNNNNAYGNITKNSNAIIGMGSDFANKQLPLHTNIYQAYLQQISKSSMTPPQPALPSDTIAAATKAITSDPSFQSALAAALSSIIGGGETGPSVSSLVVGGGGGGQGSMGFEAAAKSLTCSTSKSTPSSSPGDSRDNGK</sequence>
<dbReference type="PROSITE" id="PS50811">
    <property type="entry name" value="WRKY"/>
    <property type="match status" value="1"/>
</dbReference>
<evidence type="ECO:0000256" key="2">
    <source>
        <dbReference type="ARBA" id="ARBA00023015"/>
    </source>
</evidence>
<keyword evidence="3" id="KW-0238">DNA-binding</keyword>
<gene>
    <name evidence="10" type="primary">LOC103493975</name>
    <name evidence="8" type="synonym">103493975</name>
</gene>
<dbReference type="KEGG" id="cmo:103493975"/>
<dbReference type="FunFam" id="2.20.25.80:FF:000002">
    <property type="entry name" value="probable WRKY transcription factor 31"/>
    <property type="match status" value="1"/>
</dbReference>
<evidence type="ECO:0000313" key="10">
    <source>
        <dbReference type="RefSeq" id="XP_008453182.1"/>
    </source>
</evidence>
<feature type="region of interest" description="Disordered" evidence="6">
    <location>
        <begin position="213"/>
        <end position="264"/>
    </location>
</feature>
<feature type="domain" description="WRKY" evidence="7">
    <location>
        <begin position="272"/>
        <end position="338"/>
    </location>
</feature>
<dbReference type="PANTHER" id="PTHR31429">
    <property type="entry name" value="WRKY TRANSCRIPTION FACTOR 36-RELATED"/>
    <property type="match status" value="1"/>
</dbReference>
<evidence type="ECO:0000256" key="4">
    <source>
        <dbReference type="ARBA" id="ARBA00023163"/>
    </source>
</evidence>
<dbReference type="InParanoid" id="A0A1S3BWD6"/>
<dbReference type="AlphaFoldDB" id="A0A1S3BWD6"/>
<dbReference type="SMR" id="A0A1S3BWD6"/>
<feature type="compositionally biased region" description="Low complexity" evidence="6">
    <location>
        <begin position="588"/>
        <end position="603"/>
    </location>
</feature>
<dbReference type="GO" id="GO:0005634">
    <property type="term" value="C:nucleus"/>
    <property type="evidence" value="ECO:0007669"/>
    <property type="project" value="UniProtKB-SubCell"/>
</dbReference>
<evidence type="ECO:0000313" key="9">
    <source>
        <dbReference type="Proteomes" id="UP001652600"/>
    </source>
</evidence>
<proteinExistence type="predicted"/>
<dbReference type="Pfam" id="PF03106">
    <property type="entry name" value="WRKY"/>
    <property type="match status" value="1"/>
</dbReference>
<dbReference type="Gramene" id="MELO3C017157.2.1">
    <property type="protein sequence ID" value="MELO3C017157.2.1"/>
    <property type="gene ID" value="MELO3C017157.2"/>
</dbReference>
<dbReference type="Proteomes" id="UP001652600">
    <property type="component" value="Chromosome 2"/>
</dbReference>
<name>A0A1S3BWD6_CUCME</name>
<dbReference type="RefSeq" id="XP_008453182.1">
    <property type="nucleotide sequence ID" value="XM_008454960.2"/>
</dbReference>
<evidence type="ECO:0000256" key="5">
    <source>
        <dbReference type="ARBA" id="ARBA00023242"/>
    </source>
</evidence>
<evidence type="ECO:0000256" key="6">
    <source>
        <dbReference type="SAM" id="MobiDB-lite"/>
    </source>
</evidence>
<feature type="region of interest" description="Disordered" evidence="6">
    <location>
        <begin position="121"/>
        <end position="153"/>
    </location>
</feature>
<evidence type="ECO:0000256" key="1">
    <source>
        <dbReference type="ARBA" id="ARBA00004123"/>
    </source>
</evidence>
<dbReference type="Gene3D" id="2.20.25.80">
    <property type="entry name" value="WRKY domain"/>
    <property type="match status" value="1"/>
</dbReference>
<dbReference type="eggNOG" id="ENOG502QVE0">
    <property type="taxonomic scope" value="Eukaryota"/>
</dbReference>
<dbReference type="SUPFAM" id="SSF118290">
    <property type="entry name" value="WRKY DNA-binding domain"/>
    <property type="match status" value="1"/>
</dbReference>
<feature type="region of interest" description="Disordered" evidence="6">
    <location>
        <begin position="1"/>
        <end position="34"/>
    </location>
</feature>
<keyword evidence="4" id="KW-0804">Transcription</keyword>
<accession>A0A1S3BWD6</accession>
<feature type="compositionally biased region" description="Basic and acidic residues" evidence="6">
    <location>
        <begin position="213"/>
        <end position="227"/>
    </location>
</feature>
<comment type="subcellular location">
    <subcellularLocation>
        <location evidence="1">Nucleus</location>
    </subcellularLocation>
</comment>
<feature type="region of interest" description="Disordered" evidence="6">
    <location>
        <begin position="588"/>
        <end position="611"/>
    </location>
</feature>
<dbReference type="PANTHER" id="PTHR31429:SF86">
    <property type="entry name" value="WRKY TRANSCRIPTION FACTOR 61-RELATED"/>
    <property type="match status" value="1"/>
</dbReference>
<feature type="region of interest" description="Disordered" evidence="6">
    <location>
        <begin position="53"/>
        <end position="80"/>
    </location>
</feature>
<dbReference type="InterPro" id="IPR003657">
    <property type="entry name" value="WRKY_dom"/>
</dbReference>
<dbReference type="SMART" id="SM00774">
    <property type="entry name" value="WRKY"/>
    <property type="match status" value="1"/>
</dbReference>
<keyword evidence="5" id="KW-0539">Nucleus</keyword>
<reference evidence="8" key="1">
    <citation type="submission" date="2023-03" db="UniProtKB">
        <authorList>
            <consortium name="EnsemblPlants"/>
        </authorList>
    </citation>
    <scope>IDENTIFICATION</scope>
</reference>
<dbReference type="OrthoDB" id="1912868at2759"/>
<organism evidence="9 10">
    <name type="scientific">Cucumis melo</name>
    <name type="common">Muskmelon</name>
    <dbReference type="NCBI Taxonomy" id="3656"/>
    <lineage>
        <taxon>Eukaryota</taxon>
        <taxon>Viridiplantae</taxon>
        <taxon>Streptophyta</taxon>
        <taxon>Embryophyta</taxon>
        <taxon>Tracheophyta</taxon>
        <taxon>Spermatophyta</taxon>
        <taxon>Magnoliopsida</taxon>
        <taxon>eudicotyledons</taxon>
        <taxon>Gunneridae</taxon>
        <taxon>Pentapetalae</taxon>
        <taxon>rosids</taxon>
        <taxon>fabids</taxon>
        <taxon>Cucurbitales</taxon>
        <taxon>Cucurbitaceae</taxon>
        <taxon>Benincaseae</taxon>
        <taxon>Cucumis</taxon>
    </lineage>
</organism>
<evidence type="ECO:0000256" key="3">
    <source>
        <dbReference type="ARBA" id="ARBA00023125"/>
    </source>
</evidence>
<feature type="compositionally biased region" description="Polar residues" evidence="6">
    <location>
        <begin position="16"/>
        <end position="30"/>
    </location>
</feature>
<keyword evidence="2" id="KW-0805">Transcription regulation</keyword>
<dbReference type="InterPro" id="IPR044810">
    <property type="entry name" value="WRKY_plant"/>
</dbReference>
<dbReference type="GO" id="GO:0003700">
    <property type="term" value="F:DNA-binding transcription factor activity"/>
    <property type="evidence" value="ECO:0007669"/>
    <property type="project" value="InterPro"/>
</dbReference>
<feature type="compositionally biased region" description="Basic and acidic residues" evidence="6">
    <location>
        <begin position="121"/>
        <end position="131"/>
    </location>
</feature>
<reference evidence="10" key="2">
    <citation type="submission" date="2025-04" db="UniProtKB">
        <authorList>
            <consortium name="RefSeq"/>
        </authorList>
    </citation>
    <scope>IDENTIFICATION</scope>
</reference>
<dbReference type="GeneID" id="103493975"/>
<reference evidence="9" key="3">
    <citation type="submission" date="2025-05" db="UniProtKB">
        <authorList>
            <consortium name="RefSeq"/>
        </authorList>
    </citation>
    <scope>NUCLEOTIDE SEQUENCE [LARGE SCALE GENOMIC DNA]</scope>
</reference>
<evidence type="ECO:0000259" key="7">
    <source>
        <dbReference type="PROSITE" id="PS50811"/>
    </source>
</evidence>
<keyword evidence="9" id="KW-1185">Reference proteome</keyword>